<accession>A0AAV9TYG8</accession>
<organism evidence="1 2">
    <name type="scientific">Orbilia brochopaga</name>
    <dbReference type="NCBI Taxonomy" id="3140254"/>
    <lineage>
        <taxon>Eukaryota</taxon>
        <taxon>Fungi</taxon>
        <taxon>Dikarya</taxon>
        <taxon>Ascomycota</taxon>
        <taxon>Pezizomycotina</taxon>
        <taxon>Orbiliomycetes</taxon>
        <taxon>Orbiliales</taxon>
        <taxon>Orbiliaceae</taxon>
        <taxon>Orbilia</taxon>
    </lineage>
</organism>
<dbReference type="EMBL" id="JAVHNQ010000016">
    <property type="protein sequence ID" value="KAK6331259.1"/>
    <property type="molecule type" value="Genomic_DNA"/>
</dbReference>
<keyword evidence="2" id="KW-1185">Reference proteome</keyword>
<proteinExistence type="predicted"/>
<dbReference type="AlphaFoldDB" id="A0AAV9TYG8"/>
<comment type="caution">
    <text evidence="1">The sequence shown here is derived from an EMBL/GenBank/DDBJ whole genome shotgun (WGS) entry which is preliminary data.</text>
</comment>
<evidence type="ECO:0000313" key="1">
    <source>
        <dbReference type="EMBL" id="KAK6331259.1"/>
    </source>
</evidence>
<name>A0AAV9TYG8_9PEZI</name>
<dbReference type="Proteomes" id="UP001375240">
    <property type="component" value="Unassembled WGS sequence"/>
</dbReference>
<protein>
    <submittedName>
        <fullName evidence="1">Uncharacterized protein</fullName>
    </submittedName>
</protein>
<gene>
    <name evidence="1" type="ORF">TWF696_003319</name>
</gene>
<sequence length="230" mass="25999">MGLLDSFDKSKNVSDESIYSVLSNDLAGSPTKELHVYTKWKSMHIQKTILDGDKNPLYFAEFRYSRPSNLKERFVQLWEGENDKGPLVGKMGSNMWMTKFHFRDVNGAEHAMKSDTSFVHSRYIWTPPGASGQTLIWKTTRTLDMEGQKKSKIGRALKLVDEQDRAVAMFVYSKFARKKVGKFIINREYNDSREFEQGVLVSGLAILEIYAISCRTSAATASSVSAVSTV</sequence>
<evidence type="ECO:0000313" key="2">
    <source>
        <dbReference type="Proteomes" id="UP001375240"/>
    </source>
</evidence>
<reference evidence="1 2" key="1">
    <citation type="submission" date="2019-10" db="EMBL/GenBank/DDBJ databases">
        <authorList>
            <person name="Palmer J.M."/>
        </authorList>
    </citation>
    <scope>NUCLEOTIDE SEQUENCE [LARGE SCALE GENOMIC DNA]</scope>
    <source>
        <strain evidence="1 2">TWF696</strain>
    </source>
</reference>